<dbReference type="Proteomes" id="UP001153620">
    <property type="component" value="Chromosome 4"/>
</dbReference>
<reference evidence="3" key="1">
    <citation type="submission" date="2022-01" db="EMBL/GenBank/DDBJ databases">
        <authorList>
            <person name="King R."/>
        </authorList>
    </citation>
    <scope>NUCLEOTIDE SEQUENCE</scope>
</reference>
<name>A0A9N9S7C2_9DIPT</name>
<protein>
    <submittedName>
        <fullName evidence="3">Uncharacterized protein</fullName>
    </submittedName>
</protein>
<sequence length="519" mass="60361">MGFCSKVLTLVILGTAIFIAFKHEEILKYAVDNYEICPKPEAPPQIEVKVVNRNDDKKEDTSEKSAPAKKKSYDSPKYWLIGDNVDEDLSTVSAVLDRCGLERHNGSLKEENNHEGWNLIWSTKKTIAMNWKELKYHQKFNHFPWSKYLSSKSYLATNTDSKYVPKGFVDSDELKSYAKENPKKKFLKKSKTRGGVSYVKNVNKMNFTSDEEYFVQELVEKPLLFDGKLFELSVFVLITSVNPLRLYYFPKNVVPRFCPEDYDHQDFSDEDSFVVSESHQAPLDFLGTREYFLNAYTFRDAINGFLTKQNKNVDTFWKNIEDAIRTTVVSKEKSFLDLHEKIQEMKYMYFELYSFEFIIDESLNPHIININANPDISGSGKYARFRSIYENLLYNVFQIIGVATPYVKKDFIMESVELEMMVVHANARNVMPEFCIYDCEGGCSGKCAYCMRCMNQNQFYETVLAYTEQQNVGGFKRLFPPSKEFLAEAGEEYVKSLPDHSQFQVGWYVELCKRDQNFC</sequence>
<dbReference type="PROSITE" id="PS51221">
    <property type="entry name" value="TTL"/>
    <property type="match status" value="1"/>
</dbReference>
<dbReference type="PANTHER" id="PTHR47113">
    <property type="entry name" value="LD09343P"/>
    <property type="match status" value="1"/>
</dbReference>
<evidence type="ECO:0000256" key="2">
    <source>
        <dbReference type="SAM" id="SignalP"/>
    </source>
</evidence>
<dbReference type="InterPro" id="IPR004344">
    <property type="entry name" value="TTL/TTLL_fam"/>
</dbReference>
<organism evidence="3 4">
    <name type="scientific">Chironomus riparius</name>
    <dbReference type="NCBI Taxonomy" id="315576"/>
    <lineage>
        <taxon>Eukaryota</taxon>
        <taxon>Metazoa</taxon>
        <taxon>Ecdysozoa</taxon>
        <taxon>Arthropoda</taxon>
        <taxon>Hexapoda</taxon>
        <taxon>Insecta</taxon>
        <taxon>Pterygota</taxon>
        <taxon>Neoptera</taxon>
        <taxon>Endopterygota</taxon>
        <taxon>Diptera</taxon>
        <taxon>Nematocera</taxon>
        <taxon>Chironomoidea</taxon>
        <taxon>Chironomidae</taxon>
        <taxon>Chironominae</taxon>
        <taxon>Chironomus</taxon>
    </lineage>
</organism>
<proteinExistence type="predicted"/>
<feature type="chain" id="PRO_5040417347" evidence="2">
    <location>
        <begin position="23"/>
        <end position="519"/>
    </location>
</feature>
<dbReference type="AlphaFoldDB" id="A0A9N9S7C2"/>
<feature type="region of interest" description="Disordered" evidence="1">
    <location>
        <begin position="47"/>
        <end position="70"/>
    </location>
</feature>
<dbReference type="InterPro" id="IPR053317">
    <property type="entry name" value="Tubulin_polyglutamylase"/>
</dbReference>
<dbReference type="PANTHER" id="PTHR47113:SF1">
    <property type="entry name" value="LD09343P"/>
    <property type="match status" value="1"/>
</dbReference>
<keyword evidence="4" id="KW-1185">Reference proteome</keyword>
<feature type="signal peptide" evidence="2">
    <location>
        <begin position="1"/>
        <end position="22"/>
    </location>
</feature>
<dbReference type="SUPFAM" id="SSF56059">
    <property type="entry name" value="Glutathione synthetase ATP-binding domain-like"/>
    <property type="match status" value="1"/>
</dbReference>
<evidence type="ECO:0000313" key="3">
    <source>
        <dbReference type="EMBL" id="CAG9810714.1"/>
    </source>
</evidence>
<evidence type="ECO:0000256" key="1">
    <source>
        <dbReference type="SAM" id="MobiDB-lite"/>
    </source>
</evidence>
<accession>A0A9N9S7C2</accession>
<reference evidence="3" key="2">
    <citation type="submission" date="2022-10" db="EMBL/GenBank/DDBJ databases">
        <authorList>
            <consortium name="ENA_rothamsted_submissions"/>
            <consortium name="culmorum"/>
            <person name="King R."/>
        </authorList>
    </citation>
    <scope>NUCLEOTIDE SEQUENCE</scope>
</reference>
<keyword evidence="2" id="KW-0732">Signal</keyword>
<dbReference type="OrthoDB" id="202825at2759"/>
<feature type="compositionally biased region" description="Basic and acidic residues" evidence="1">
    <location>
        <begin position="50"/>
        <end position="63"/>
    </location>
</feature>
<gene>
    <name evidence="3" type="ORF">CHIRRI_LOCUS13527</name>
</gene>
<dbReference type="Gene3D" id="3.30.470.20">
    <property type="entry name" value="ATP-grasp fold, B domain"/>
    <property type="match status" value="1"/>
</dbReference>
<dbReference type="Pfam" id="PF03133">
    <property type="entry name" value="TTL"/>
    <property type="match status" value="1"/>
</dbReference>
<evidence type="ECO:0000313" key="4">
    <source>
        <dbReference type="Proteomes" id="UP001153620"/>
    </source>
</evidence>
<dbReference type="EMBL" id="OU895880">
    <property type="protein sequence ID" value="CAG9810714.1"/>
    <property type="molecule type" value="Genomic_DNA"/>
</dbReference>